<feature type="transmembrane region" description="Helical" evidence="1">
    <location>
        <begin position="100"/>
        <end position="123"/>
    </location>
</feature>
<evidence type="ECO:0000256" key="1">
    <source>
        <dbReference type="SAM" id="Phobius"/>
    </source>
</evidence>
<keyword evidence="1" id="KW-0812">Transmembrane</keyword>
<feature type="transmembrane region" description="Helical" evidence="1">
    <location>
        <begin position="169"/>
        <end position="185"/>
    </location>
</feature>
<accession>A0A9X3J611</accession>
<comment type="caution">
    <text evidence="2">The sequence shown here is derived from an EMBL/GenBank/DDBJ whole genome shotgun (WGS) entry which is preliminary data.</text>
</comment>
<keyword evidence="1" id="KW-1133">Transmembrane helix</keyword>
<proteinExistence type="predicted"/>
<dbReference type="AlphaFoldDB" id="A0A9X3J611"/>
<evidence type="ECO:0000313" key="3">
    <source>
        <dbReference type="Proteomes" id="UP001145087"/>
    </source>
</evidence>
<organism evidence="2 3">
    <name type="scientific">Draconibacterium aestuarii</name>
    <dbReference type="NCBI Taxonomy" id="2998507"/>
    <lineage>
        <taxon>Bacteria</taxon>
        <taxon>Pseudomonadati</taxon>
        <taxon>Bacteroidota</taxon>
        <taxon>Bacteroidia</taxon>
        <taxon>Marinilabiliales</taxon>
        <taxon>Prolixibacteraceae</taxon>
        <taxon>Draconibacterium</taxon>
    </lineage>
</organism>
<sequence>MWKSVIYKEWIKTRWFIILYAVLGLAVVGYIFLNVQRDFKFNDANNYWYTIMFMGVRYFGSLKFVPLFGALAISVAQFFPETVSKRIKLTFHLPLNENRVLLMMMLYGTVGLVASYFVQLAMFYALSVLFFPSDIIFPALASITPWFLSGLACYYLAALIVLEPVWKYRIAYLVVAGTFVPLYVQSAPTGAYAPANLALTLLVIIISISLLFSGYRFRKGEM</sequence>
<feature type="transmembrane region" description="Helical" evidence="1">
    <location>
        <begin position="191"/>
        <end position="212"/>
    </location>
</feature>
<feature type="transmembrane region" description="Helical" evidence="1">
    <location>
        <begin position="135"/>
        <end position="157"/>
    </location>
</feature>
<gene>
    <name evidence="2" type="ORF">OU798_02335</name>
</gene>
<dbReference type="EMBL" id="JAPOHD010000005">
    <property type="protein sequence ID" value="MCY1719160.1"/>
    <property type="molecule type" value="Genomic_DNA"/>
</dbReference>
<dbReference type="RefSeq" id="WP_343331496.1">
    <property type="nucleotide sequence ID" value="NZ_JAPOHD010000005.1"/>
</dbReference>
<name>A0A9X3J611_9BACT</name>
<dbReference type="Proteomes" id="UP001145087">
    <property type="component" value="Unassembled WGS sequence"/>
</dbReference>
<feature type="transmembrane region" description="Helical" evidence="1">
    <location>
        <begin position="15"/>
        <end position="35"/>
    </location>
</feature>
<reference evidence="2" key="1">
    <citation type="submission" date="2022-11" db="EMBL/GenBank/DDBJ databases">
        <title>Marilongibacter aestuarii gen. nov., sp. nov., isolated from tidal flat sediment.</title>
        <authorList>
            <person name="Jiayan W."/>
        </authorList>
    </citation>
    <scope>NUCLEOTIDE SEQUENCE</scope>
    <source>
        <strain evidence="2">Z1-6</strain>
    </source>
</reference>
<keyword evidence="1" id="KW-0472">Membrane</keyword>
<keyword evidence="3" id="KW-1185">Reference proteome</keyword>
<protein>
    <submittedName>
        <fullName evidence="2">Uncharacterized protein</fullName>
    </submittedName>
</protein>
<feature type="transmembrane region" description="Helical" evidence="1">
    <location>
        <begin position="55"/>
        <end position="79"/>
    </location>
</feature>
<evidence type="ECO:0000313" key="2">
    <source>
        <dbReference type="EMBL" id="MCY1719160.1"/>
    </source>
</evidence>